<dbReference type="KEGG" id="php:PhaeoP97_00959"/>
<keyword evidence="1" id="KW-0472">Membrane</keyword>
<dbReference type="EMBL" id="CP016364">
    <property type="protein sequence ID" value="APG46386.1"/>
    <property type="molecule type" value="Genomic_DNA"/>
</dbReference>
<evidence type="ECO:0000313" key="2">
    <source>
        <dbReference type="EMBL" id="APG46386.1"/>
    </source>
</evidence>
<evidence type="ECO:0000256" key="1">
    <source>
        <dbReference type="SAM" id="Phobius"/>
    </source>
</evidence>
<gene>
    <name evidence="2" type="ORF">PhaeoP97_00959</name>
</gene>
<dbReference type="RefSeq" id="WP_072504101.1">
    <property type="nucleotide sequence ID" value="NZ_CP016364.1"/>
</dbReference>
<evidence type="ECO:0000313" key="3">
    <source>
        <dbReference type="Proteomes" id="UP000183859"/>
    </source>
</evidence>
<dbReference type="Proteomes" id="UP000183859">
    <property type="component" value="Chromosome"/>
</dbReference>
<keyword evidence="3" id="KW-1185">Reference proteome</keyword>
<protein>
    <submittedName>
        <fullName evidence="2">Uncharacterized protein</fullName>
    </submittedName>
</protein>
<keyword evidence="1" id="KW-0812">Transmembrane</keyword>
<name>A0A1L3I2Q5_9RHOB</name>
<keyword evidence="1" id="KW-1133">Transmembrane helix</keyword>
<accession>A0A1L3I2Q5</accession>
<dbReference type="STRING" id="1844006.PhaeoP97_00959"/>
<sequence>MTETEQHSVVYQHHQSARSPRLAVALALWAAGLVALLVLLSPAIWIILLFGLPLLPGLWELWRNPTALLELDAQRLSWRNATSAADIPLEQISHIRLDKRWDFSHRTTVHTRLGKRLCIPPDCQPPHRPFEQALAQAGLRVERHHFRIY</sequence>
<dbReference type="AlphaFoldDB" id="A0A1L3I2Q5"/>
<reference evidence="3" key="1">
    <citation type="submission" date="2016-07" db="EMBL/GenBank/DDBJ databases">
        <title>Phaeobacter portensis sp. nov., a tropodithietic acid producing bacterium isolated from a German harbor.</title>
        <authorList>
            <person name="Freese H.M."/>
            <person name="Bunk B."/>
            <person name="Breider S."/>
            <person name="Brinkhoff T."/>
        </authorList>
    </citation>
    <scope>NUCLEOTIDE SEQUENCE [LARGE SCALE GENOMIC DNA]</scope>
    <source>
        <strain evidence="3">P97</strain>
    </source>
</reference>
<proteinExistence type="predicted"/>
<organism evidence="2 3">
    <name type="scientific">Phaeobacter porticola</name>
    <dbReference type="NCBI Taxonomy" id="1844006"/>
    <lineage>
        <taxon>Bacteria</taxon>
        <taxon>Pseudomonadati</taxon>
        <taxon>Pseudomonadota</taxon>
        <taxon>Alphaproteobacteria</taxon>
        <taxon>Rhodobacterales</taxon>
        <taxon>Roseobacteraceae</taxon>
        <taxon>Phaeobacter</taxon>
    </lineage>
</organism>
<dbReference type="OrthoDB" id="7867097at2"/>
<feature type="transmembrane region" description="Helical" evidence="1">
    <location>
        <begin position="26"/>
        <end position="55"/>
    </location>
</feature>